<dbReference type="AlphaFoldDB" id="A0A1H8KYS0"/>
<gene>
    <name evidence="2" type="ORF">SAMN05216267_1014154</name>
</gene>
<evidence type="ECO:0008006" key="4">
    <source>
        <dbReference type="Google" id="ProtNLM"/>
    </source>
</evidence>
<reference evidence="2 3" key="1">
    <citation type="submission" date="2016-10" db="EMBL/GenBank/DDBJ databases">
        <authorList>
            <person name="de Groot N.N."/>
        </authorList>
    </citation>
    <scope>NUCLEOTIDE SEQUENCE [LARGE SCALE GENOMIC DNA]</scope>
    <source>
        <strain evidence="2 3">CGMCC 4.2026</strain>
    </source>
</reference>
<evidence type="ECO:0000313" key="3">
    <source>
        <dbReference type="Proteomes" id="UP000181951"/>
    </source>
</evidence>
<dbReference type="CDD" id="cd00161">
    <property type="entry name" value="beta-trefoil_Ricin-like"/>
    <property type="match status" value="1"/>
</dbReference>
<organism evidence="2 3">
    <name type="scientific">Actinacidiphila rubida</name>
    <dbReference type="NCBI Taxonomy" id="310780"/>
    <lineage>
        <taxon>Bacteria</taxon>
        <taxon>Bacillati</taxon>
        <taxon>Actinomycetota</taxon>
        <taxon>Actinomycetes</taxon>
        <taxon>Kitasatosporales</taxon>
        <taxon>Streptomycetaceae</taxon>
        <taxon>Actinacidiphila</taxon>
    </lineage>
</organism>
<dbReference type="EMBL" id="FODD01000014">
    <property type="protein sequence ID" value="SEN98052.1"/>
    <property type="molecule type" value="Genomic_DNA"/>
</dbReference>
<dbReference type="STRING" id="310780.SAMN05216267_1014154"/>
<accession>A0A1H8KYS0</accession>
<proteinExistence type="predicted"/>
<feature type="signal peptide" evidence="1">
    <location>
        <begin position="1"/>
        <end position="24"/>
    </location>
</feature>
<dbReference type="InterPro" id="IPR035992">
    <property type="entry name" value="Ricin_B-like_lectins"/>
</dbReference>
<dbReference type="Proteomes" id="UP000181951">
    <property type="component" value="Unassembled WGS sequence"/>
</dbReference>
<evidence type="ECO:0000256" key="1">
    <source>
        <dbReference type="SAM" id="SignalP"/>
    </source>
</evidence>
<dbReference type="SUPFAM" id="SSF50370">
    <property type="entry name" value="Ricin B-like lectins"/>
    <property type="match status" value="1"/>
</dbReference>
<keyword evidence="3" id="KW-1185">Reference proteome</keyword>
<dbReference type="Gene3D" id="2.80.10.50">
    <property type="match status" value="1"/>
</dbReference>
<feature type="chain" id="PRO_5039670530" description="Ricin B lectin domain-containing protein" evidence="1">
    <location>
        <begin position="25"/>
        <end position="161"/>
    </location>
</feature>
<sequence>MSLGTMAGVAAGVAVLVVAGGAVAGAADAGDLGTYRIREAGSNRCVAPNDGLMGARLDSCGASTWWTLRAVGDGTVRFVVEGADGERCLGLSPAPVAPAALWLSACGASPDTWTVEGARADGRGPLTLRLAAAPLASLAPVGGRAALGGDGSPMWVLQPAG</sequence>
<protein>
    <recommendedName>
        <fullName evidence="4">Ricin B lectin domain-containing protein</fullName>
    </recommendedName>
</protein>
<evidence type="ECO:0000313" key="2">
    <source>
        <dbReference type="EMBL" id="SEN98052.1"/>
    </source>
</evidence>
<name>A0A1H8KYS0_9ACTN</name>
<keyword evidence="1" id="KW-0732">Signal</keyword>
<dbReference type="RefSeq" id="WP_143080539.1">
    <property type="nucleotide sequence ID" value="NZ_FODD01000014.1"/>
</dbReference>